<gene>
    <name evidence="4" type="ORF">FKW44_012394</name>
</gene>
<dbReference type="InterPro" id="IPR036249">
    <property type="entry name" value="Thioredoxin-like_sf"/>
</dbReference>
<accession>A0A7T8K9H5</accession>
<dbReference type="GO" id="GO:0004601">
    <property type="term" value="F:peroxidase activity"/>
    <property type="evidence" value="ECO:0007669"/>
    <property type="project" value="UniProtKB-KW"/>
</dbReference>
<reference evidence="5" key="1">
    <citation type="submission" date="2021-01" db="EMBL/GenBank/DDBJ databases">
        <title>Caligus Genome Assembly.</title>
        <authorList>
            <person name="Gallardo-Escarate C."/>
        </authorList>
    </citation>
    <scope>NUCLEOTIDE SEQUENCE [LARGE SCALE GENOMIC DNA]</scope>
</reference>
<keyword evidence="2 4" id="KW-0575">Peroxidase</keyword>
<comment type="similarity">
    <text evidence="1">Belongs to the glutathione peroxidase family.</text>
</comment>
<evidence type="ECO:0000313" key="5">
    <source>
        <dbReference type="Proteomes" id="UP000595437"/>
    </source>
</evidence>
<dbReference type="AlphaFoldDB" id="A0A7T8K9H5"/>
<dbReference type="SUPFAM" id="SSF52833">
    <property type="entry name" value="Thioredoxin-like"/>
    <property type="match status" value="1"/>
</dbReference>
<dbReference type="EMBL" id="CP045897">
    <property type="protein sequence ID" value="QQP51144.1"/>
    <property type="molecule type" value="Genomic_DNA"/>
</dbReference>
<sequence>MAHPQNIIWSPVKRTDIAWNFEKFLISPTGEPLRRYSKKYQTINIANDIEALL</sequence>
<proteinExistence type="inferred from homology"/>
<dbReference type="Gene3D" id="3.40.30.10">
    <property type="entry name" value="Glutaredoxin"/>
    <property type="match status" value="1"/>
</dbReference>
<name>A0A7T8K9H5_CALRO</name>
<dbReference type="PROSITE" id="PS51355">
    <property type="entry name" value="GLUTATHIONE_PEROXID_3"/>
    <property type="match status" value="1"/>
</dbReference>
<dbReference type="OrthoDB" id="446890at2759"/>
<evidence type="ECO:0000313" key="4">
    <source>
        <dbReference type="EMBL" id="QQP51144.1"/>
    </source>
</evidence>
<dbReference type="InterPro" id="IPR000889">
    <property type="entry name" value="Glutathione_peroxidase"/>
</dbReference>
<protein>
    <submittedName>
        <fullName evidence="4">Glutathione peroxidase</fullName>
    </submittedName>
</protein>
<keyword evidence="3" id="KW-0560">Oxidoreductase</keyword>
<keyword evidence="5" id="KW-1185">Reference proteome</keyword>
<dbReference type="Proteomes" id="UP000595437">
    <property type="component" value="Chromosome 8"/>
</dbReference>
<evidence type="ECO:0000256" key="2">
    <source>
        <dbReference type="ARBA" id="ARBA00022559"/>
    </source>
</evidence>
<organism evidence="4 5">
    <name type="scientific">Caligus rogercresseyi</name>
    <name type="common">Sea louse</name>
    <dbReference type="NCBI Taxonomy" id="217165"/>
    <lineage>
        <taxon>Eukaryota</taxon>
        <taxon>Metazoa</taxon>
        <taxon>Ecdysozoa</taxon>
        <taxon>Arthropoda</taxon>
        <taxon>Crustacea</taxon>
        <taxon>Multicrustacea</taxon>
        <taxon>Hexanauplia</taxon>
        <taxon>Copepoda</taxon>
        <taxon>Siphonostomatoida</taxon>
        <taxon>Caligidae</taxon>
        <taxon>Caligus</taxon>
    </lineage>
</organism>
<evidence type="ECO:0000256" key="1">
    <source>
        <dbReference type="ARBA" id="ARBA00006926"/>
    </source>
</evidence>
<dbReference type="GO" id="GO:0006979">
    <property type="term" value="P:response to oxidative stress"/>
    <property type="evidence" value="ECO:0007669"/>
    <property type="project" value="InterPro"/>
</dbReference>
<evidence type="ECO:0000256" key="3">
    <source>
        <dbReference type="ARBA" id="ARBA00023002"/>
    </source>
</evidence>